<comment type="caution">
    <text evidence="2">The sequence shown here is derived from an EMBL/GenBank/DDBJ whole genome shotgun (WGS) entry which is preliminary data.</text>
</comment>
<proteinExistence type="predicted"/>
<dbReference type="InterPro" id="IPR018683">
    <property type="entry name" value="DUF2169"/>
</dbReference>
<dbReference type="Pfam" id="PF09937">
    <property type="entry name" value="DUF2169"/>
    <property type="match status" value="1"/>
</dbReference>
<evidence type="ECO:0000259" key="1">
    <source>
        <dbReference type="Pfam" id="PF09937"/>
    </source>
</evidence>
<dbReference type="RefSeq" id="WP_224190149.1">
    <property type="nucleotide sequence ID" value="NZ_JAIRAU010000001.1"/>
</dbReference>
<sequence length="380" mass="41758">MQFFNDTPLATSLVRAQLFYRDLLQAIVVVKGTFVVASTGEVSLCEAQPPVLLEDTETELGTLDCEIVPVKAGCDVAVLGHARCPDPRQPVEALEVSLAIGRFARRVAVSGDREWVRTLAGFRPSRPQPFTSMPLTYARAFGGRAMTNHNVVGAYFDNPDGRGFVVQKEAVAGAPLPNVEELDDLVTEWDQRPRVAGMGPVSRHSTLRSMRGISVDVEAQTTRIEPAMFTFSHPRMALPAYPAGESVTLTGMRHGAPWIFKLPAFKYWIEVDLGGRLYQLPMTADTLYLLPDEGKFSVVARQALIYQFLPERLRSLRVLGAKAAAPRARTTTIRQLRTAPSHEVPICIESSTELDLPLDVLVANHPMTDILENLPLCPSG</sequence>
<organism evidence="2 3">
    <name type="scientific">Nannocystis pusilla</name>
    <dbReference type="NCBI Taxonomy" id="889268"/>
    <lineage>
        <taxon>Bacteria</taxon>
        <taxon>Pseudomonadati</taxon>
        <taxon>Myxococcota</taxon>
        <taxon>Polyangia</taxon>
        <taxon>Nannocystales</taxon>
        <taxon>Nannocystaceae</taxon>
        <taxon>Nannocystis</taxon>
    </lineage>
</organism>
<gene>
    <name evidence="2" type="ORF">K7C98_03960</name>
</gene>
<protein>
    <submittedName>
        <fullName evidence="2">DUF2169 domain-containing protein</fullName>
    </submittedName>
</protein>
<evidence type="ECO:0000313" key="2">
    <source>
        <dbReference type="EMBL" id="MBZ5708399.1"/>
    </source>
</evidence>
<evidence type="ECO:0000313" key="3">
    <source>
        <dbReference type="Proteomes" id="UP001139031"/>
    </source>
</evidence>
<name>A0ABS7TJN0_9BACT</name>
<dbReference type="Proteomes" id="UP001139031">
    <property type="component" value="Unassembled WGS sequence"/>
</dbReference>
<reference evidence="2" key="1">
    <citation type="submission" date="2021-08" db="EMBL/GenBank/DDBJ databases">
        <authorList>
            <person name="Stevens D.C."/>
        </authorList>
    </citation>
    <scope>NUCLEOTIDE SEQUENCE</scope>
    <source>
        <strain evidence="2">DSM 53165</strain>
    </source>
</reference>
<accession>A0ABS7TJN0</accession>
<dbReference type="EMBL" id="JAIRAU010000001">
    <property type="protein sequence ID" value="MBZ5708399.1"/>
    <property type="molecule type" value="Genomic_DNA"/>
</dbReference>
<keyword evidence="3" id="KW-1185">Reference proteome</keyword>
<feature type="domain" description="DUF2169" evidence="1">
    <location>
        <begin position="26"/>
        <end position="301"/>
    </location>
</feature>